<evidence type="ECO:0000256" key="8">
    <source>
        <dbReference type="ARBA" id="ARBA00023201"/>
    </source>
</evidence>
<proteinExistence type="inferred from homology"/>
<keyword evidence="8" id="KW-0739">Sodium transport</keyword>
<dbReference type="AlphaFoldDB" id="A0A822ZQC5"/>
<gene>
    <name evidence="12" type="ORF">HUJ06_017034</name>
</gene>
<dbReference type="EMBL" id="DUZY01000008">
    <property type="protein sequence ID" value="DAD47097.1"/>
    <property type="molecule type" value="Genomic_DNA"/>
</dbReference>
<dbReference type="GO" id="GO:0006814">
    <property type="term" value="P:sodium ion transport"/>
    <property type="evidence" value="ECO:0007669"/>
    <property type="project" value="UniProtKB-KW"/>
</dbReference>
<evidence type="ECO:0000256" key="3">
    <source>
        <dbReference type="ARBA" id="ARBA00022449"/>
    </source>
</evidence>
<keyword evidence="13" id="KW-1185">Reference proteome</keyword>
<comment type="caution">
    <text evidence="12">The sequence shown here is derived from an EMBL/GenBank/DDBJ whole genome shotgun (WGS) entry which is preliminary data.</text>
</comment>
<feature type="transmembrane region" description="Helical" evidence="10">
    <location>
        <begin position="27"/>
        <end position="45"/>
    </location>
</feature>
<keyword evidence="2" id="KW-0813">Transport</keyword>
<reference evidence="12 13" key="1">
    <citation type="journal article" date="2020" name="Mol. Biol. Evol.">
        <title>Distinct Expression and Methylation Patterns for Genes with Different Fates following a Single Whole-Genome Duplication in Flowering Plants.</title>
        <authorList>
            <person name="Shi T."/>
            <person name="Rahmani R.S."/>
            <person name="Gugger P.F."/>
            <person name="Wang M."/>
            <person name="Li H."/>
            <person name="Zhang Y."/>
            <person name="Li Z."/>
            <person name="Wang Q."/>
            <person name="Van de Peer Y."/>
            <person name="Marchal K."/>
            <person name="Chen J."/>
        </authorList>
    </citation>
    <scope>NUCLEOTIDE SEQUENCE [LARGE SCALE GENOMIC DNA]</scope>
    <source>
        <tissue evidence="12">Leaf</tissue>
    </source>
</reference>
<evidence type="ECO:0000256" key="9">
    <source>
        <dbReference type="ARBA" id="ARBA00038187"/>
    </source>
</evidence>
<dbReference type="PANTHER" id="PTHR12266:SF0">
    <property type="entry name" value="MITOCHONDRIAL SODIUM_CALCIUM EXCHANGER PROTEIN"/>
    <property type="match status" value="1"/>
</dbReference>
<evidence type="ECO:0000256" key="2">
    <source>
        <dbReference type="ARBA" id="ARBA00022448"/>
    </source>
</evidence>
<evidence type="ECO:0000256" key="4">
    <source>
        <dbReference type="ARBA" id="ARBA00022692"/>
    </source>
</evidence>
<sequence>MQSQPQCASDGFFNYIVFYCDCQNFRILGYAVLGTWLLALFYMLGNPAADYFCCSLQKLSSLSNLPPTVAGVSLLPLGNGAPDVFASIAIFVDTDAGEVKAGCCDAIASSQRGEEDESIYNSLLDIESESDPPHLHTTLPQWMWASNVAIYSNQTLRINELDRPRHLWGWTDEVTDIDDRSLISCLKYFLCWRCL</sequence>
<comment type="similarity">
    <text evidence="9">Belongs to the Ca(2+):cation antiporter (CaCA) (TC 2.A.19) family. Cation/calcium exchanger (CCX) subfamily.</text>
</comment>
<dbReference type="GO" id="GO:0015297">
    <property type="term" value="F:antiporter activity"/>
    <property type="evidence" value="ECO:0007669"/>
    <property type="project" value="UniProtKB-KW"/>
</dbReference>
<comment type="subcellular location">
    <subcellularLocation>
        <location evidence="1">Membrane</location>
        <topology evidence="1">Multi-pass membrane protein</topology>
    </subcellularLocation>
</comment>
<keyword evidence="7 10" id="KW-0472">Membrane</keyword>
<keyword evidence="5 10" id="KW-1133">Transmembrane helix</keyword>
<organism evidence="12 13">
    <name type="scientific">Nelumbo nucifera</name>
    <name type="common">Sacred lotus</name>
    <dbReference type="NCBI Taxonomy" id="4432"/>
    <lineage>
        <taxon>Eukaryota</taxon>
        <taxon>Viridiplantae</taxon>
        <taxon>Streptophyta</taxon>
        <taxon>Embryophyta</taxon>
        <taxon>Tracheophyta</taxon>
        <taxon>Spermatophyta</taxon>
        <taxon>Magnoliopsida</taxon>
        <taxon>Proteales</taxon>
        <taxon>Nelumbonaceae</taxon>
        <taxon>Nelumbo</taxon>
    </lineage>
</organism>
<protein>
    <recommendedName>
        <fullName evidence="11">Sodium/calcium exchanger membrane region domain-containing protein</fullName>
    </recommendedName>
</protein>
<evidence type="ECO:0000259" key="11">
    <source>
        <dbReference type="Pfam" id="PF01699"/>
    </source>
</evidence>
<dbReference type="Proteomes" id="UP000607653">
    <property type="component" value="Unassembled WGS sequence"/>
</dbReference>
<keyword evidence="4 10" id="KW-0812">Transmembrane</keyword>
<name>A0A822ZQC5_NELNU</name>
<dbReference type="GO" id="GO:0016020">
    <property type="term" value="C:membrane"/>
    <property type="evidence" value="ECO:0007669"/>
    <property type="project" value="UniProtKB-SubCell"/>
</dbReference>
<feature type="domain" description="Sodium/calcium exchanger membrane region" evidence="11">
    <location>
        <begin position="34"/>
        <end position="93"/>
    </location>
</feature>
<evidence type="ECO:0000256" key="10">
    <source>
        <dbReference type="SAM" id="Phobius"/>
    </source>
</evidence>
<evidence type="ECO:0000256" key="5">
    <source>
        <dbReference type="ARBA" id="ARBA00022989"/>
    </source>
</evidence>
<dbReference type="Pfam" id="PF01699">
    <property type="entry name" value="Na_Ca_ex"/>
    <property type="match status" value="1"/>
</dbReference>
<evidence type="ECO:0000313" key="12">
    <source>
        <dbReference type="EMBL" id="DAD47097.1"/>
    </source>
</evidence>
<dbReference type="InterPro" id="IPR051359">
    <property type="entry name" value="CaCA_antiporter"/>
</dbReference>
<evidence type="ECO:0000256" key="6">
    <source>
        <dbReference type="ARBA" id="ARBA00023053"/>
    </source>
</evidence>
<evidence type="ECO:0000313" key="13">
    <source>
        <dbReference type="Proteomes" id="UP000607653"/>
    </source>
</evidence>
<evidence type="ECO:0000256" key="1">
    <source>
        <dbReference type="ARBA" id="ARBA00004141"/>
    </source>
</evidence>
<keyword evidence="8" id="KW-0406">Ion transport</keyword>
<dbReference type="InterPro" id="IPR004837">
    <property type="entry name" value="NaCa_Exmemb"/>
</dbReference>
<evidence type="ECO:0000256" key="7">
    <source>
        <dbReference type="ARBA" id="ARBA00023136"/>
    </source>
</evidence>
<keyword evidence="3" id="KW-0050">Antiport</keyword>
<accession>A0A822ZQC5</accession>
<keyword evidence="6" id="KW-0915">Sodium</keyword>
<dbReference type="PANTHER" id="PTHR12266">
    <property type="entry name" value="NA+/CA2+ K+ INDEPENDENT EXCHANGER"/>
    <property type="match status" value="1"/>
</dbReference>